<reference evidence="2 3" key="1">
    <citation type="journal article" date="2015" name="Genome Announc.">
        <title>Expanding the biotechnology potential of lactobacilli through comparative genomics of 213 strains and associated genera.</title>
        <authorList>
            <person name="Sun Z."/>
            <person name="Harris H.M."/>
            <person name="McCann A."/>
            <person name="Guo C."/>
            <person name="Argimon S."/>
            <person name="Zhang W."/>
            <person name="Yang X."/>
            <person name="Jeffery I.B."/>
            <person name="Cooney J.C."/>
            <person name="Kagawa T.F."/>
            <person name="Liu W."/>
            <person name="Song Y."/>
            <person name="Salvetti E."/>
            <person name="Wrobel A."/>
            <person name="Rasinkangas P."/>
            <person name="Parkhill J."/>
            <person name="Rea M.C."/>
            <person name="O'Sullivan O."/>
            <person name="Ritari J."/>
            <person name="Douillard F.P."/>
            <person name="Paul Ross R."/>
            <person name="Yang R."/>
            <person name="Briner A.E."/>
            <person name="Felis G.E."/>
            <person name="de Vos W.M."/>
            <person name="Barrangou R."/>
            <person name="Klaenhammer T.R."/>
            <person name="Caufield P.W."/>
            <person name="Cui Y."/>
            <person name="Zhang H."/>
            <person name="O'Toole P.W."/>
        </authorList>
    </citation>
    <scope>NUCLEOTIDE SEQUENCE [LARGE SCALE GENOMIC DNA]</scope>
    <source>
        <strain evidence="2 3">DSM 20690</strain>
    </source>
</reference>
<evidence type="ECO:0000256" key="1">
    <source>
        <dbReference type="SAM" id="Phobius"/>
    </source>
</evidence>
<evidence type="ECO:0008006" key="4">
    <source>
        <dbReference type="Google" id="ProtNLM"/>
    </source>
</evidence>
<feature type="transmembrane region" description="Helical" evidence="1">
    <location>
        <begin position="58"/>
        <end position="82"/>
    </location>
</feature>
<dbReference type="EMBL" id="JQBT01000032">
    <property type="protein sequence ID" value="KRN79264.1"/>
    <property type="molecule type" value="Genomic_DNA"/>
</dbReference>
<dbReference type="PATRIC" id="fig|1122148.6.peg.695"/>
<evidence type="ECO:0000313" key="2">
    <source>
        <dbReference type="EMBL" id="KRN79264.1"/>
    </source>
</evidence>
<accession>A0A0R2JQ56</accession>
<proteinExistence type="predicted"/>
<dbReference type="RefSeq" id="WP_056997664.1">
    <property type="nucleotide sequence ID" value="NZ_FUXS01000001.1"/>
</dbReference>
<evidence type="ECO:0000313" key="3">
    <source>
        <dbReference type="Proteomes" id="UP000051565"/>
    </source>
</evidence>
<sequence length="216" mass="25497">MTRNKKWQVRLFFLIWLVFIKIFIKDSLFGFLLLNTFLGYIPIELSFHIGDNPKQNPLIFWLLTIIWLLFYPNAPYILTDLLHLSWLHPNNINGMLKLDSHIWFLYTCLLISALACAFIGFWGLIHVAKAMNAKLHIKNQFTDFITTCILIGLSSVGLFIGRFLRVHTVYLIIKPKFYAKLFMTMWTRQMIIFVILMTIAQLVIYWIYTIITPESK</sequence>
<keyword evidence="3" id="KW-1185">Reference proteome</keyword>
<comment type="caution">
    <text evidence="2">The sequence shown here is derived from an EMBL/GenBank/DDBJ whole genome shotgun (WGS) entry which is preliminary data.</text>
</comment>
<protein>
    <recommendedName>
        <fullName evidence="4">DUF1361 domain-containing protein</fullName>
    </recommendedName>
</protein>
<keyword evidence="1" id="KW-0812">Transmembrane</keyword>
<dbReference type="AlphaFoldDB" id="A0A0R2JQ56"/>
<dbReference type="Pfam" id="PF07099">
    <property type="entry name" value="DUF1361"/>
    <property type="match status" value="1"/>
</dbReference>
<keyword evidence="1" id="KW-0472">Membrane</keyword>
<keyword evidence="1" id="KW-1133">Transmembrane helix</keyword>
<dbReference type="GeneID" id="61250575"/>
<dbReference type="Proteomes" id="UP000051565">
    <property type="component" value="Unassembled WGS sequence"/>
</dbReference>
<feature type="transmembrane region" description="Helical" evidence="1">
    <location>
        <begin position="103"/>
        <end position="124"/>
    </location>
</feature>
<name>A0A0R2JQ56_9LACO</name>
<dbReference type="InterPro" id="IPR009793">
    <property type="entry name" value="DUF1361"/>
</dbReference>
<feature type="transmembrane region" description="Helical" evidence="1">
    <location>
        <begin position="12"/>
        <end position="38"/>
    </location>
</feature>
<dbReference type="STRING" id="53444.AYR59_06865"/>
<organism evidence="2 3">
    <name type="scientific">Fructilactobacillus lindneri DSM 20690 = JCM 11027</name>
    <dbReference type="NCBI Taxonomy" id="1122148"/>
    <lineage>
        <taxon>Bacteria</taxon>
        <taxon>Bacillati</taxon>
        <taxon>Bacillota</taxon>
        <taxon>Bacilli</taxon>
        <taxon>Lactobacillales</taxon>
        <taxon>Lactobacillaceae</taxon>
        <taxon>Fructilactobacillus</taxon>
    </lineage>
</organism>
<feature type="transmembrane region" description="Helical" evidence="1">
    <location>
        <begin position="185"/>
        <end position="208"/>
    </location>
</feature>
<gene>
    <name evidence="2" type="ORF">IV52_GL000673</name>
</gene>
<feature type="transmembrane region" description="Helical" evidence="1">
    <location>
        <begin position="144"/>
        <end position="164"/>
    </location>
</feature>
<dbReference type="OrthoDB" id="4540541at2"/>